<evidence type="ECO:0000313" key="2">
    <source>
        <dbReference type="EMBL" id="CAH2033720.1"/>
    </source>
</evidence>
<protein>
    <recommendedName>
        <fullName evidence="1">Reverse transcriptase zinc-binding domain-containing protein</fullName>
    </recommendedName>
</protein>
<gene>
    <name evidence="2" type="ORF">TAV2_LOCUS3928</name>
</gene>
<organism evidence="2 3">
    <name type="scientific">Thlaspi arvense</name>
    <name type="common">Field penny-cress</name>
    <dbReference type="NCBI Taxonomy" id="13288"/>
    <lineage>
        <taxon>Eukaryota</taxon>
        <taxon>Viridiplantae</taxon>
        <taxon>Streptophyta</taxon>
        <taxon>Embryophyta</taxon>
        <taxon>Tracheophyta</taxon>
        <taxon>Spermatophyta</taxon>
        <taxon>Magnoliopsida</taxon>
        <taxon>eudicotyledons</taxon>
        <taxon>Gunneridae</taxon>
        <taxon>Pentapetalae</taxon>
        <taxon>rosids</taxon>
        <taxon>malvids</taxon>
        <taxon>Brassicales</taxon>
        <taxon>Brassicaceae</taxon>
        <taxon>Thlaspideae</taxon>
        <taxon>Thlaspi</taxon>
    </lineage>
</organism>
<dbReference type="PANTHER" id="PTHR47746:SF88">
    <property type="entry name" value="RNA-DIRECTED DNA POLYMERASE (REVERSE TRANSCRIPTASE)-RELATED FAMILY PROTEIN-RELATED"/>
    <property type="match status" value="1"/>
</dbReference>
<name>A0AAU9R9F0_THLAR</name>
<evidence type="ECO:0000313" key="3">
    <source>
        <dbReference type="Proteomes" id="UP000836841"/>
    </source>
</evidence>
<feature type="domain" description="Reverse transcriptase zinc-binding" evidence="1">
    <location>
        <begin position="59"/>
        <end position="143"/>
    </location>
</feature>
<reference evidence="2 3" key="1">
    <citation type="submission" date="2022-03" db="EMBL/GenBank/DDBJ databases">
        <authorList>
            <person name="Nunn A."/>
            <person name="Chopra R."/>
            <person name="Nunn A."/>
            <person name="Contreras Garrido A."/>
        </authorList>
    </citation>
    <scope>NUCLEOTIDE SEQUENCE [LARGE SCALE GENOMIC DNA]</scope>
</reference>
<dbReference type="AlphaFoldDB" id="A0AAU9R9F0"/>
<sequence>MGIPLFSLVRDCIQNGNWNLRAARSDRQLQLLSFITSLQPSPVSDSTMWLRQETNSKNFSSKEVWNAIRSKNPTVSWYSLVWHKVAIPKHAAATWLFMLNRNPTFDRMVAWGLDVETICLLCGSSSESQNHLFFDCPFSNRVWSALLLKLDILNAPTSWAQIISWLPAALPQRDAQLSLLLLWQASIYELWKERNRRLHQGLTLPHYKIFKRIVYLIKNKAMALKNVGSKHGEALTLLWF</sequence>
<accession>A0AAU9R9F0</accession>
<dbReference type="Pfam" id="PF13966">
    <property type="entry name" value="zf-RVT"/>
    <property type="match status" value="1"/>
</dbReference>
<dbReference type="Proteomes" id="UP000836841">
    <property type="component" value="Chromosome 1"/>
</dbReference>
<proteinExistence type="predicted"/>
<evidence type="ECO:0000259" key="1">
    <source>
        <dbReference type="Pfam" id="PF13966"/>
    </source>
</evidence>
<dbReference type="EMBL" id="OU466857">
    <property type="protein sequence ID" value="CAH2033720.1"/>
    <property type="molecule type" value="Genomic_DNA"/>
</dbReference>
<dbReference type="InterPro" id="IPR026960">
    <property type="entry name" value="RVT-Znf"/>
</dbReference>
<dbReference type="PANTHER" id="PTHR47746">
    <property type="entry name" value="ZF-RVT DOMAIN-CONTAINING PROTEIN"/>
    <property type="match status" value="1"/>
</dbReference>
<keyword evidence="3" id="KW-1185">Reference proteome</keyword>